<proteinExistence type="predicted"/>
<keyword evidence="2" id="KW-1185">Reference proteome</keyword>
<sequence length="73" mass="8178">MFEHFNNAEETFSYKLGIELTTEDDALERLEDMEKTAAFREPKSTADETNESVVEVIVCAGALTQENAASKNF</sequence>
<evidence type="ECO:0000313" key="2">
    <source>
        <dbReference type="Proteomes" id="UP001595773"/>
    </source>
</evidence>
<dbReference type="RefSeq" id="WP_230067320.1">
    <property type="nucleotide sequence ID" value="NZ_BAABLL010000003.1"/>
</dbReference>
<accession>A0ABV8QZL1</accession>
<dbReference type="EMBL" id="JBHSCQ010000006">
    <property type="protein sequence ID" value="MFC4265286.1"/>
    <property type="molecule type" value="Genomic_DNA"/>
</dbReference>
<name>A0ABV8QZL1_9MICC</name>
<dbReference type="Proteomes" id="UP001595773">
    <property type="component" value="Unassembled WGS sequence"/>
</dbReference>
<organism evidence="1 2">
    <name type="scientific">Arthrobacter cryoconiti</name>
    <dbReference type="NCBI Taxonomy" id="748907"/>
    <lineage>
        <taxon>Bacteria</taxon>
        <taxon>Bacillati</taxon>
        <taxon>Actinomycetota</taxon>
        <taxon>Actinomycetes</taxon>
        <taxon>Micrococcales</taxon>
        <taxon>Micrococcaceae</taxon>
        <taxon>Arthrobacter</taxon>
    </lineage>
</organism>
<evidence type="ECO:0000313" key="1">
    <source>
        <dbReference type="EMBL" id="MFC4265286.1"/>
    </source>
</evidence>
<comment type="caution">
    <text evidence="1">The sequence shown here is derived from an EMBL/GenBank/DDBJ whole genome shotgun (WGS) entry which is preliminary data.</text>
</comment>
<protein>
    <submittedName>
        <fullName evidence="1">Uncharacterized protein</fullName>
    </submittedName>
</protein>
<gene>
    <name evidence="1" type="ORF">ACFOW9_06700</name>
</gene>
<reference evidence="2" key="1">
    <citation type="journal article" date="2019" name="Int. J. Syst. Evol. Microbiol.">
        <title>The Global Catalogue of Microorganisms (GCM) 10K type strain sequencing project: providing services to taxonomists for standard genome sequencing and annotation.</title>
        <authorList>
            <consortium name="The Broad Institute Genomics Platform"/>
            <consortium name="The Broad Institute Genome Sequencing Center for Infectious Disease"/>
            <person name="Wu L."/>
            <person name="Ma J."/>
        </authorList>
    </citation>
    <scope>NUCLEOTIDE SEQUENCE [LARGE SCALE GENOMIC DNA]</scope>
    <source>
        <strain evidence="2">CGMCC 1.10698</strain>
    </source>
</reference>